<dbReference type="GeneTree" id="ENSGT00940000164961"/>
<evidence type="ECO:0000313" key="3">
    <source>
        <dbReference type="Proteomes" id="UP000694546"/>
    </source>
</evidence>
<dbReference type="CDD" id="cd01650">
    <property type="entry name" value="RT_nLTR_like"/>
    <property type="match status" value="1"/>
</dbReference>
<dbReference type="InterPro" id="IPR036691">
    <property type="entry name" value="Endo/exonu/phosph_ase_sf"/>
</dbReference>
<name>A0A8C5BQZ6_GADMO</name>
<protein>
    <recommendedName>
        <fullName evidence="1">Reverse transcriptase domain-containing protein</fullName>
    </recommendedName>
</protein>
<feature type="domain" description="Reverse transcriptase" evidence="1">
    <location>
        <begin position="361"/>
        <end position="634"/>
    </location>
</feature>
<dbReference type="PROSITE" id="PS50878">
    <property type="entry name" value="RT_POL"/>
    <property type="match status" value="1"/>
</dbReference>
<evidence type="ECO:0000259" key="1">
    <source>
        <dbReference type="PROSITE" id="PS50878"/>
    </source>
</evidence>
<sequence length="779" mass="88193">MNADLTDKRSLFAKHMLQFCDDNNLIVSSQIFLPADSYSYISEAWHTTSWLDHCISTADAHEIIRSINIVYEASMSDHIPFVVSLDCESLPEMSQEGKHACKAKLDWAKLTNEDILTYYGKTDILLSAVYLPRDAIMCSDVNCNVISHRKDLCAMYNDIVGAVYEASRSYHKYSKRGKSDTKPRWKKHVAAHHAEAKEAYKAWVQEGRPRQGPVLDYKKLTLSKFKYAVHYISKNEQVMRADSMAEKLLSKNVVEFWKEVRTHNRSNTLLPSTVEGVSGADKIADLWKQNYSALFNCVKSDPYTVGNISNRDAVGITTHEVFEAITKLSVNKASGSDQITAEHLGFASPKVAALLAICFTGFMTHGLLPDSMLAVTLVPVIKNKAGKIGSMDNYRPIALASVISKVLESILLDRLGKYINTRDNQFGFKPKHGTELCIYSLKEIVEMYRGQHSSVLIGVIDASKAFDRVNHQKLFTKLNQRGVPASIIRILAYWYANQSMQVRWGSSVSGPFSVANGVRQGGLLSPALFNLYMNDLSDQLNDCRTGCMIGNTVINHVMYADDLAILSPSSAGFQQLLNVCTEYGVKHDVQYNSNKSSVIICRAKGDKDLHFPQFYLSGEKLCVCYKAKYLGHFITDQMSDDDDILRQCRTLYAQANMLARKFHMCSDHVKICLFRAYCTPLYTAPLWGKFKKSSMHRLQVAYNDCFRILLKKPRWSSASELFVNAGVNTLQALLRNLMYRFICRLNNSKNEVIMLLSNPSYSAVRYQSYLWRHWYKCLL</sequence>
<evidence type="ECO:0000313" key="2">
    <source>
        <dbReference type="Ensembl" id="ENSGMOP00000049738.1"/>
    </source>
</evidence>
<organism evidence="2 3">
    <name type="scientific">Gadus morhua</name>
    <name type="common">Atlantic cod</name>
    <dbReference type="NCBI Taxonomy" id="8049"/>
    <lineage>
        <taxon>Eukaryota</taxon>
        <taxon>Metazoa</taxon>
        <taxon>Chordata</taxon>
        <taxon>Craniata</taxon>
        <taxon>Vertebrata</taxon>
        <taxon>Euteleostomi</taxon>
        <taxon>Actinopterygii</taxon>
        <taxon>Neopterygii</taxon>
        <taxon>Teleostei</taxon>
        <taxon>Neoteleostei</taxon>
        <taxon>Acanthomorphata</taxon>
        <taxon>Zeiogadaria</taxon>
        <taxon>Gadariae</taxon>
        <taxon>Gadiformes</taxon>
        <taxon>Gadoidei</taxon>
        <taxon>Gadidae</taxon>
        <taxon>Gadus</taxon>
    </lineage>
</organism>
<reference evidence="2" key="1">
    <citation type="submission" date="2025-08" db="UniProtKB">
        <authorList>
            <consortium name="Ensembl"/>
        </authorList>
    </citation>
    <scope>IDENTIFICATION</scope>
</reference>
<dbReference type="Gene3D" id="3.60.10.10">
    <property type="entry name" value="Endonuclease/exonuclease/phosphatase"/>
    <property type="match status" value="1"/>
</dbReference>
<dbReference type="InterPro" id="IPR043502">
    <property type="entry name" value="DNA/RNA_pol_sf"/>
</dbReference>
<dbReference type="SUPFAM" id="SSF56672">
    <property type="entry name" value="DNA/RNA polymerases"/>
    <property type="match status" value="1"/>
</dbReference>
<dbReference type="AlphaFoldDB" id="A0A8C5BQZ6"/>
<dbReference type="PANTHER" id="PTHR19446">
    <property type="entry name" value="REVERSE TRANSCRIPTASES"/>
    <property type="match status" value="1"/>
</dbReference>
<dbReference type="InterPro" id="IPR000477">
    <property type="entry name" value="RT_dom"/>
</dbReference>
<dbReference type="Ensembl" id="ENSGMOT00000065091.1">
    <property type="protein sequence ID" value="ENSGMOP00000049738.1"/>
    <property type="gene ID" value="ENSGMOG00000031168.1"/>
</dbReference>
<dbReference type="Pfam" id="PF00078">
    <property type="entry name" value="RVT_1"/>
    <property type="match status" value="1"/>
</dbReference>
<reference evidence="2" key="2">
    <citation type="submission" date="2025-09" db="UniProtKB">
        <authorList>
            <consortium name="Ensembl"/>
        </authorList>
    </citation>
    <scope>IDENTIFICATION</scope>
</reference>
<accession>A0A8C5BQZ6</accession>
<dbReference type="Proteomes" id="UP000694546">
    <property type="component" value="Unassembled WGS sequence"/>
</dbReference>
<keyword evidence="3" id="KW-1185">Reference proteome</keyword>
<dbReference type="OMA" id="SEAWHTT"/>
<proteinExistence type="predicted"/>